<keyword evidence="3" id="KW-1003">Cell membrane</keyword>
<dbReference type="STRING" id="1633631.GCA_001442925_00510"/>
<accession>A0A0P1P5Q4</accession>
<name>A0A0P1MCC1_9BACT</name>
<dbReference type="Proteomes" id="UP000182011">
    <property type="component" value="Unassembled WGS sequence"/>
</dbReference>
<comment type="similarity">
    <text evidence="2">Belongs to the UPF0053 family.</text>
</comment>
<dbReference type="PANTHER" id="PTHR22777:SF32">
    <property type="entry name" value="UPF0053 INNER MEMBRANE PROTEIN YFJD"/>
    <property type="match status" value="1"/>
</dbReference>
<dbReference type="SUPFAM" id="SSF56176">
    <property type="entry name" value="FAD-binding/transporter-associated domain-like"/>
    <property type="match status" value="1"/>
</dbReference>
<evidence type="ECO:0000256" key="1">
    <source>
        <dbReference type="ARBA" id="ARBA00004651"/>
    </source>
</evidence>
<evidence type="ECO:0000256" key="5">
    <source>
        <dbReference type="ARBA" id="ARBA00023122"/>
    </source>
</evidence>
<evidence type="ECO:0000256" key="3">
    <source>
        <dbReference type="ARBA" id="ARBA00022475"/>
    </source>
</evidence>
<feature type="domain" description="CBS" evidence="8">
    <location>
        <begin position="247"/>
        <end position="304"/>
    </location>
</feature>
<reference evidence="10 11" key="1">
    <citation type="submission" date="2015-11" db="EMBL/GenBank/DDBJ databases">
        <authorList>
            <person name="Zhang Y."/>
            <person name="Guo Z."/>
        </authorList>
    </citation>
    <scope>NUCLEOTIDE SEQUENCE [LARGE SCALE GENOMIC DNA]</scope>
    <source>
        <strain evidence="10">JGI-4</strain>
    </source>
</reference>
<dbReference type="InterPro" id="IPR044751">
    <property type="entry name" value="Ion_transp-like_CBS"/>
</dbReference>
<accession>A0A0P1MCC1</accession>
<dbReference type="OrthoDB" id="9798188at2"/>
<feature type="transmembrane region" description="Helical" evidence="7">
    <location>
        <begin position="112"/>
        <end position="137"/>
    </location>
</feature>
<dbReference type="SUPFAM" id="SSF54631">
    <property type="entry name" value="CBS-domain pair"/>
    <property type="match status" value="1"/>
</dbReference>
<accession>A0A0P1LL85</accession>
<organism evidence="10 11">
    <name type="scientific">Candidatus Kryptonium thompsonii</name>
    <dbReference type="NCBI Taxonomy" id="1633631"/>
    <lineage>
        <taxon>Bacteria</taxon>
        <taxon>Pseudomonadati</taxon>
        <taxon>Candidatus Kryptoniota</taxon>
        <taxon>Candidatus Kryptonium</taxon>
    </lineage>
</organism>
<dbReference type="Proteomes" id="UP000182200">
    <property type="component" value="Unassembled WGS sequence"/>
</dbReference>
<dbReference type="PANTHER" id="PTHR22777">
    <property type="entry name" value="HEMOLYSIN-RELATED"/>
    <property type="match status" value="1"/>
</dbReference>
<evidence type="ECO:0000313" key="12">
    <source>
        <dbReference type="Proteomes" id="UP000182200"/>
    </source>
</evidence>
<dbReference type="RefSeq" id="WP_075427405.1">
    <property type="nucleotide sequence ID" value="NZ_CZVI01000005.1"/>
</dbReference>
<dbReference type="InterPro" id="IPR016169">
    <property type="entry name" value="FAD-bd_PCMH_sub2"/>
</dbReference>
<dbReference type="FunFam" id="3.10.580.10:FF:000002">
    <property type="entry name" value="Magnesium/cobalt efflux protein CorC"/>
    <property type="match status" value="1"/>
</dbReference>
<evidence type="ECO:0000256" key="2">
    <source>
        <dbReference type="ARBA" id="ARBA00006337"/>
    </source>
</evidence>
<reference evidence="9 12" key="2">
    <citation type="submission" date="2015-11" db="EMBL/GenBank/DDBJ databases">
        <authorList>
            <person name="Varghese N."/>
        </authorList>
    </citation>
    <scope>NUCLEOTIDE SEQUENCE [LARGE SCALE GENOMIC DNA]</scope>
    <source>
        <strain evidence="9 12">JGI-8</strain>
    </source>
</reference>
<evidence type="ECO:0000313" key="9">
    <source>
        <dbReference type="EMBL" id="CUS82423.1"/>
    </source>
</evidence>
<proteinExistence type="inferred from homology"/>
<protein>
    <submittedName>
        <fullName evidence="10">Hemolysin, contains CBS domains</fullName>
    </submittedName>
</protein>
<dbReference type="EMBL" id="FAOP01000003">
    <property type="protein sequence ID" value="CUU02431.1"/>
    <property type="molecule type" value="Genomic_DNA"/>
</dbReference>
<evidence type="ECO:0000259" key="8">
    <source>
        <dbReference type="PROSITE" id="PS51371"/>
    </source>
</evidence>
<dbReference type="Gene3D" id="3.10.580.10">
    <property type="entry name" value="CBS-domain"/>
    <property type="match status" value="1"/>
</dbReference>
<dbReference type="Gene3D" id="3.30.465.10">
    <property type="match status" value="1"/>
</dbReference>
<dbReference type="Pfam" id="PF00571">
    <property type="entry name" value="CBS"/>
    <property type="match status" value="2"/>
</dbReference>
<dbReference type="GO" id="GO:0050660">
    <property type="term" value="F:flavin adenine dinucleotide binding"/>
    <property type="evidence" value="ECO:0007669"/>
    <property type="project" value="InterPro"/>
</dbReference>
<sequence>MPLIISLLLIAGGILVSMLETAVITLEDAEKVKSRLIDKIEFFKKKPENFAFTISVAKALFFVPAFISLGAWTKGETASLLVVFLVLVISFYLFHVLRNLSERKPETVIRSLWFLVYFLFFIFKFSLSLPLGFVSLFSSKSVNFVKREFEFLIHGVDVDEAPGEDFLLKNIFEFDDKTVREIMVPRTKVVALDINAPREKVIKVVLNEGYSRLPVYKDTIDNIIGVVYAKDLINYIEEPNLFVLYDLLRPAYFVPETKKISELLRELQKNKIHMAIVVDEFGGFSGIVTLEDILEEIVGEIHDEYDKVEKNYEVLSDGSIIVDAGMLVSDFNRKFGEDIPEGTDYESIGGFVSKLAGRIPSEGEKIKFKNVVFEVLKKSKRKIVELKITKAN</sequence>
<dbReference type="EMBL" id="CZVI01000005">
    <property type="protein sequence ID" value="CUS82423.1"/>
    <property type="molecule type" value="Genomic_DNA"/>
</dbReference>
<dbReference type="CDD" id="cd04590">
    <property type="entry name" value="CBS_pair_CorC_HlyC_assoc"/>
    <property type="match status" value="1"/>
</dbReference>
<feature type="domain" description="CBS" evidence="8">
    <location>
        <begin position="183"/>
        <end position="242"/>
    </location>
</feature>
<keyword evidence="12" id="KW-1185">Reference proteome</keyword>
<evidence type="ECO:0000256" key="6">
    <source>
        <dbReference type="PROSITE-ProRule" id="PRU00703"/>
    </source>
</evidence>
<keyword evidence="7" id="KW-1133">Transmembrane helix</keyword>
<accession>A0A0S4MWX9</accession>
<dbReference type="SMART" id="SM01091">
    <property type="entry name" value="CorC_HlyC"/>
    <property type="match status" value="1"/>
</dbReference>
<dbReference type="InterPro" id="IPR036318">
    <property type="entry name" value="FAD-bd_PCMH-like_sf"/>
</dbReference>
<evidence type="ECO:0000256" key="7">
    <source>
        <dbReference type="SAM" id="Phobius"/>
    </source>
</evidence>
<keyword evidence="5 6" id="KW-0129">CBS domain</keyword>
<keyword evidence="4" id="KW-0677">Repeat</keyword>
<dbReference type="GO" id="GO:0005886">
    <property type="term" value="C:plasma membrane"/>
    <property type="evidence" value="ECO:0007669"/>
    <property type="project" value="UniProtKB-SubCell"/>
</dbReference>
<feature type="transmembrane region" description="Helical" evidence="7">
    <location>
        <begin position="6"/>
        <end position="29"/>
    </location>
</feature>
<keyword evidence="7" id="KW-0812">Transmembrane</keyword>
<evidence type="ECO:0000313" key="11">
    <source>
        <dbReference type="Proteomes" id="UP000182011"/>
    </source>
</evidence>
<evidence type="ECO:0000256" key="4">
    <source>
        <dbReference type="ARBA" id="ARBA00022737"/>
    </source>
</evidence>
<comment type="subcellular location">
    <subcellularLocation>
        <location evidence="1">Cell membrane</location>
        <topology evidence="1">Multi-pass membrane protein</topology>
    </subcellularLocation>
</comment>
<gene>
    <name evidence="10" type="ORF">JGI4_00510</name>
    <name evidence="9" type="ORF">JGI8_00606</name>
</gene>
<dbReference type="AlphaFoldDB" id="A0A0P1MCC1"/>
<dbReference type="InterPro" id="IPR046342">
    <property type="entry name" value="CBS_dom_sf"/>
</dbReference>
<dbReference type="SMART" id="SM00116">
    <property type="entry name" value="CBS"/>
    <property type="match status" value="2"/>
</dbReference>
<dbReference type="Pfam" id="PF03471">
    <property type="entry name" value="CorC_HlyC"/>
    <property type="match status" value="1"/>
</dbReference>
<keyword evidence="7" id="KW-0472">Membrane</keyword>
<feature type="transmembrane region" description="Helical" evidence="7">
    <location>
        <begin position="50"/>
        <end position="72"/>
    </location>
</feature>
<evidence type="ECO:0000313" key="10">
    <source>
        <dbReference type="EMBL" id="CUU02431.1"/>
    </source>
</evidence>
<dbReference type="PROSITE" id="PS51371">
    <property type="entry name" value="CBS"/>
    <property type="match status" value="2"/>
</dbReference>
<dbReference type="InterPro" id="IPR000644">
    <property type="entry name" value="CBS_dom"/>
</dbReference>
<accession>A0A0P1M1U7</accession>
<feature type="transmembrane region" description="Helical" evidence="7">
    <location>
        <begin position="78"/>
        <end position="100"/>
    </location>
</feature>
<accession>A0A0P1LNK4</accession>
<dbReference type="InterPro" id="IPR005170">
    <property type="entry name" value="Transptr-assoc_dom"/>
</dbReference>